<name>A0A543ATJ2_9ACTN</name>
<dbReference type="PROSITE" id="PS50929">
    <property type="entry name" value="ABC_TM1F"/>
    <property type="match status" value="1"/>
</dbReference>
<evidence type="ECO:0000259" key="12">
    <source>
        <dbReference type="PROSITE" id="PS50929"/>
    </source>
</evidence>
<keyword evidence="6" id="KW-0547">Nucleotide-binding</keyword>
<evidence type="ECO:0000256" key="4">
    <source>
        <dbReference type="ARBA" id="ARBA00022519"/>
    </source>
</evidence>
<protein>
    <submittedName>
        <fullName evidence="13">ATP-binding cassette subfamily C protein</fullName>
    </submittedName>
</protein>
<feature type="transmembrane region" description="Helical" evidence="10">
    <location>
        <begin position="273"/>
        <end position="304"/>
    </location>
</feature>
<dbReference type="Proteomes" id="UP000317043">
    <property type="component" value="Unassembled WGS sequence"/>
</dbReference>
<evidence type="ECO:0000256" key="7">
    <source>
        <dbReference type="ARBA" id="ARBA00022840"/>
    </source>
</evidence>
<feature type="transmembrane region" description="Helical" evidence="10">
    <location>
        <begin position="77"/>
        <end position="103"/>
    </location>
</feature>
<dbReference type="SUPFAM" id="SSF52540">
    <property type="entry name" value="P-loop containing nucleoside triphosphate hydrolases"/>
    <property type="match status" value="1"/>
</dbReference>
<evidence type="ECO:0000256" key="10">
    <source>
        <dbReference type="SAM" id="Phobius"/>
    </source>
</evidence>
<dbReference type="Pfam" id="PF00664">
    <property type="entry name" value="ABC_membrane"/>
    <property type="match status" value="1"/>
</dbReference>
<dbReference type="SUPFAM" id="SSF90123">
    <property type="entry name" value="ABC transporter transmembrane region"/>
    <property type="match status" value="1"/>
</dbReference>
<dbReference type="Gene3D" id="1.20.1560.10">
    <property type="entry name" value="ABC transporter type 1, transmembrane domain"/>
    <property type="match status" value="1"/>
</dbReference>
<dbReference type="SMART" id="SM00382">
    <property type="entry name" value="AAA"/>
    <property type="match status" value="1"/>
</dbReference>
<comment type="caution">
    <text evidence="13">The sequence shown here is derived from an EMBL/GenBank/DDBJ whole genome shotgun (WGS) entry which is preliminary data.</text>
</comment>
<dbReference type="GO" id="GO:0005524">
    <property type="term" value="F:ATP binding"/>
    <property type="evidence" value="ECO:0007669"/>
    <property type="project" value="UniProtKB-KW"/>
</dbReference>
<dbReference type="AlphaFoldDB" id="A0A543ATJ2"/>
<keyword evidence="4" id="KW-0997">Cell inner membrane</keyword>
<dbReference type="GO" id="GO:0015421">
    <property type="term" value="F:ABC-type oligopeptide transporter activity"/>
    <property type="evidence" value="ECO:0007669"/>
    <property type="project" value="TreeGrafter"/>
</dbReference>
<feature type="transmembrane region" description="Helical" evidence="10">
    <location>
        <begin position="37"/>
        <end position="57"/>
    </location>
</feature>
<dbReference type="Pfam" id="PF00005">
    <property type="entry name" value="ABC_tran"/>
    <property type="match status" value="1"/>
</dbReference>
<dbReference type="GO" id="GO:0005886">
    <property type="term" value="C:plasma membrane"/>
    <property type="evidence" value="ECO:0007669"/>
    <property type="project" value="UniProtKB-SubCell"/>
</dbReference>
<feature type="domain" description="ABC transmembrane type-1" evidence="12">
    <location>
        <begin position="41"/>
        <end position="323"/>
    </location>
</feature>
<proteinExistence type="predicted"/>
<dbReference type="CDD" id="cd07346">
    <property type="entry name" value="ABC_6TM_exporters"/>
    <property type="match status" value="1"/>
</dbReference>
<dbReference type="GO" id="GO:0016887">
    <property type="term" value="F:ATP hydrolysis activity"/>
    <property type="evidence" value="ECO:0007669"/>
    <property type="project" value="InterPro"/>
</dbReference>
<dbReference type="OrthoDB" id="9806127at2"/>
<dbReference type="InterPro" id="IPR027417">
    <property type="entry name" value="P-loop_NTPase"/>
</dbReference>
<feature type="domain" description="ABC transporter" evidence="11">
    <location>
        <begin position="354"/>
        <end position="588"/>
    </location>
</feature>
<evidence type="ECO:0000256" key="2">
    <source>
        <dbReference type="ARBA" id="ARBA00022448"/>
    </source>
</evidence>
<dbReference type="PANTHER" id="PTHR43394">
    <property type="entry name" value="ATP-DEPENDENT PERMEASE MDL1, MITOCHONDRIAL"/>
    <property type="match status" value="1"/>
</dbReference>
<evidence type="ECO:0000256" key="3">
    <source>
        <dbReference type="ARBA" id="ARBA00022475"/>
    </source>
</evidence>
<dbReference type="InterPro" id="IPR039421">
    <property type="entry name" value="Type_1_exporter"/>
</dbReference>
<evidence type="ECO:0000256" key="5">
    <source>
        <dbReference type="ARBA" id="ARBA00022692"/>
    </source>
</evidence>
<dbReference type="RefSeq" id="WP_142036390.1">
    <property type="nucleotide sequence ID" value="NZ_JBHTGS010000001.1"/>
</dbReference>
<dbReference type="InParanoid" id="A0A543ATJ2"/>
<keyword evidence="2" id="KW-0813">Transport</keyword>
<dbReference type="InterPro" id="IPR036640">
    <property type="entry name" value="ABC1_TM_sf"/>
</dbReference>
<evidence type="ECO:0000256" key="6">
    <source>
        <dbReference type="ARBA" id="ARBA00022741"/>
    </source>
</evidence>
<sequence>MTTTLETTQSEPERQLLPVATAGQTWKLMRQELIGHPALVILAIVTMAAATGAGLVAPWMLGVLVDQVNDGGDLSDVITVVVVLVIAAIVSAILTGVGSALVARTGNTIVARLRERVLHKTLNLPTATSERVGTGDLLSRVGDDVSEVSEGFIRVGPQAVSSGLMVVLTGAGLFALDWRLGLAGVIAIPAYIMGLRWYLPRSAPYYARERVAMGERSHALVGSLRGAETVRAYRLEERHIAEIDNRSAAAMNVSIDVFALFTRFASRSNRAECIGLVAVLMVGFFLVDADLVTVGAVTAAALYFHRLFNPLGGLIMVFDDVQSTGASLARLAGVVQMPDPPTVEAQRDPADPGLDLARITHRYEDGPTVLSDVDLTVAPGERVALVGASGAGKTTLAGIAAGIIAPSAGTVRLGGVDLTGLPESEIRRRICLLSQEVHVFSGSLAQDLRLARPDVDDGTLWSVLALVDADSWVKALPEGLDTRVGDNAHQLTASQAQQIALARLVLADPEVVILDEATAEAGSAGARRLEEAAASATDGRTTIVVAHRLTQAQQADRVVVMDAGRIVEVGSHTELLAADGRYHQLWQSWTGTTE</sequence>
<keyword evidence="3" id="KW-1003">Cell membrane</keyword>
<evidence type="ECO:0000256" key="1">
    <source>
        <dbReference type="ARBA" id="ARBA00004651"/>
    </source>
</evidence>
<keyword evidence="14" id="KW-1185">Reference proteome</keyword>
<evidence type="ECO:0000256" key="8">
    <source>
        <dbReference type="ARBA" id="ARBA00022989"/>
    </source>
</evidence>
<dbReference type="InterPro" id="IPR003593">
    <property type="entry name" value="AAA+_ATPase"/>
</dbReference>
<evidence type="ECO:0000313" key="14">
    <source>
        <dbReference type="Proteomes" id="UP000317043"/>
    </source>
</evidence>
<dbReference type="InterPro" id="IPR011527">
    <property type="entry name" value="ABC1_TM_dom"/>
</dbReference>
<keyword evidence="7 13" id="KW-0067">ATP-binding</keyword>
<keyword evidence="8 10" id="KW-1133">Transmembrane helix</keyword>
<dbReference type="PROSITE" id="PS50893">
    <property type="entry name" value="ABC_TRANSPORTER_2"/>
    <property type="match status" value="1"/>
</dbReference>
<keyword evidence="5 10" id="KW-0812">Transmembrane</keyword>
<feature type="transmembrane region" description="Helical" evidence="10">
    <location>
        <begin position="182"/>
        <end position="199"/>
    </location>
</feature>
<comment type="subcellular location">
    <subcellularLocation>
        <location evidence="1">Cell membrane</location>
        <topology evidence="1">Multi-pass membrane protein</topology>
    </subcellularLocation>
</comment>
<accession>A0A543ATJ2</accession>
<dbReference type="PANTHER" id="PTHR43394:SF1">
    <property type="entry name" value="ATP-BINDING CASSETTE SUB-FAMILY B MEMBER 10, MITOCHONDRIAL"/>
    <property type="match status" value="1"/>
</dbReference>
<evidence type="ECO:0000313" key="13">
    <source>
        <dbReference type="EMBL" id="TQL75856.1"/>
    </source>
</evidence>
<dbReference type="EMBL" id="VFOW01000001">
    <property type="protein sequence ID" value="TQL75856.1"/>
    <property type="molecule type" value="Genomic_DNA"/>
</dbReference>
<dbReference type="InterPro" id="IPR003439">
    <property type="entry name" value="ABC_transporter-like_ATP-bd"/>
</dbReference>
<keyword evidence="9 10" id="KW-0472">Membrane</keyword>
<evidence type="ECO:0000256" key="9">
    <source>
        <dbReference type="ARBA" id="ARBA00023136"/>
    </source>
</evidence>
<feature type="transmembrane region" description="Helical" evidence="10">
    <location>
        <begin position="159"/>
        <end position="176"/>
    </location>
</feature>
<reference evidence="13 14" key="1">
    <citation type="submission" date="2019-06" db="EMBL/GenBank/DDBJ databases">
        <title>Sequencing the genomes of 1000 actinobacteria strains.</title>
        <authorList>
            <person name="Klenk H.-P."/>
        </authorList>
    </citation>
    <scope>NUCLEOTIDE SEQUENCE [LARGE SCALE GENOMIC DNA]</scope>
    <source>
        <strain evidence="13 14">DSM 45928</strain>
    </source>
</reference>
<organism evidence="13 14">
    <name type="scientific">Stackebrandtia endophytica</name>
    <dbReference type="NCBI Taxonomy" id="1496996"/>
    <lineage>
        <taxon>Bacteria</taxon>
        <taxon>Bacillati</taxon>
        <taxon>Actinomycetota</taxon>
        <taxon>Actinomycetes</taxon>
        <taxon>Glycomycetales</taxon>
        <taxon>Glycomycetaceae</taxon>
        <taxon>Stackebrandtia</taxon>
    </lineage>
</organism>
<dbReference type="FunFam" id="3.40.50.300:FF:001001">
    <property type="entry name" value="Multidrug ABC transporter ATP-binding protein"/>
    <property type="match status" value="1"/>
</dbReference>
<gene>
    <name evidence="13" type="ORF">FB566_1371</name>
</gene>
<dbReference type="Gene3D" id="3.40.50.300">
    <property type="entry name" value="P-loop containing nucleotide triphosphate hydrolases"/>
    <property type="match status" value="1"/>
</dbReference>
<evidence type="ECO:0000259" key="11">
    <source>
        <dbReference type="PROSITE" id="PS50893"/>
    </source>
</evidence>